<dbReference type="AlphaFoldDB" id="B0D2K9"/>
<accession>B0D2K9</accession>
<sequence>MVFEEVVRLSKRGVPTTCRSPLGPNPPVSNFTHPTLSLCSISHISGGNILVGCSQHRYWRQSCSLLPSCHSIHRVGMFDLIGVMIFWRI</sequence>
<organism evidence="2">
    <name type="scientific">Laccaria bicolor (strain S238N-H82 / ATCC MYA-4686)</name>
    <name type="common">Bicoloured deceiver</name>
    <name type="synonym">Laccaria laccata var. bicolor</name>
    <dbReference type="NCBI Taxonomy" id="486041"/>
    <lineage>
        <taxon>Eukaryota</taxon>
        <taxon>Fungi</taxon>
        <taxon>Dikarya</taxon>
        <taxon>Basidiomycota</taxon>
        <taxon>Agaricomycotina</taxon>
        <taxon>Agaricomycetes</taxon>
        <taxon>Agaricomycetidae</taxon>
        <taxon>Agaricales</taxon>
        <taxon>Agaricineae</taxon>
        <taxon>Hydnangiaceae</taxon>
        <taxon>Laccaria</taxon>
    </lineage>
</organism>
<reference evidence="1 2" key="1">
    <citation type="journal article" date="2008" name="Nature">
        <title>The genome of Laccaria bicolor provides insights into mycorrhizal symbiosis.</title>
        <authorList>
            <person name="Martin F."/>
            <person name="Aerts A."/>
            <person name="Ahren D."/>
            <person name="Brun A."/>
            <person name="Danchin E.G.J."/>
            <person name="Duchaussoy F."/>
            <person name="Gibon J."/>
            <person name="Kohler A."/>
            <person name="Lindquist E."/>
            <person name="Pereda V."/>
            <person name="Salamov A."/>
            <person name="Shapiro H.J."/>
            <person name="Wuyts J."/>
            <person name="Blaudez D."/>
            <person name="Buee M."/>
            <person name="Brokstein P."/>
            <person name="Canbaeck B."/>
            <person name="Cohen D."/>
            <person name="Courty P.E."/>
            <person name="Coutinho P.M."/>
            <person name="Delaruelle C."/>
            <person name="Detter J.C."/>
            <person name="Deveau A."/>
            <person name="DiFazio S."/>
            <person name="Duplessis S."/>
            <person name="Fraissinet-Tachet L."/>
            <person name="Lucic E."/>
            <person name="Frey-Klett P."/>
            <person name="Fourrey C."/>
            <person name="Feussner I."/>
            <person name="Gay G."/>
            <person name="Grimwood J."/>
            <person name="Hoegger P.J."/>
            <person name="Jain P."/>
            <person name="Kilaru S."/>
            <person name="Labbe J."/>
            <person name="Lin Y.C."/>
            <person name="Legue V."/>
            <person name="Le Tacon F."/>
            <person name="Marmeisse R."/>
            <person name="Melayah D."/>
            <person name="Montanini B."/>
            <person name="Muratet M."/>
            <person name="Nehls U."/>
            <person name="Niculita-Hirzel H."/>
            <person name="Oudot-Le Secq M.P."/>
            <person name="Peter M."/>
            <person name="Quesneville H."/>
            <person name="Rajashekar B."/>
            <person name="Reich M."/>
            <person name="Rouhier N."/>
            <person name="Schmutz J."/>
            <person name="Yin T."/>
            <person name="Chalot M."/>
            <person name="Henrissat B."/>
            <person name="Kuees U."/>
            <person name="Lucas S."/>
            <person name="Van de Peer Y."/>
            <person name="Podila G.K."/>
            <person name="Polle A."/>
            <person name="Pukkila P.J."/>
            <person name="Richardson P.M."/>
            <person name="Rouze P."/>
            <person name="Sanders I.R."/>
            <person name="Stajich J.E."/>
            <person name="Tunlid A."/>
            <person name="Tuskan G."/>
            <person name="Grigoriev I.V."/>
        </authorList>
    </citation>
    <scope>NUCLEOTIDE SEQUENCE [LARGE SCALE GENOMIC DNA]</scope>
    <source>
        <strain evidence="2">S238N-H82 / ATCC MYA-4686</strain>
    </source>
</reference>
<protein>
    <submittedName>
        <fullName evidence="1">Predicted protein</fullName>
    </submittedName>
</protein>
<gene>
    <name evidence="1" type="ORF">LACBIDRAFT_315526</name>
</gene>
<proteinExistence type="predicted"/>
<keyword evidence="2" id="KW-1185">Reference proteome</keyword>
<evidence type="ECO:0000313" key="2">
    <source>
        <dbReference type="Proteomes" id="UP000001194"/>
    </source>
</evidence>
<dbReference type="InParanoid" id="B0D2K9"/>
<dbReference type="KEGG" id="lbc:LACBIDRAFT_315526"/>
<dbReference type="HOGENOM" id="CLU_2455115_0_0_1"/>
<dbReference type="RefSeq" id="XP_001878070.1">
    <property type="nucleotide sequence ID" value="XM_001878035.1"/>
</dbReference>
<dbReference type="GeneID" id="6074275"/>
<evidence type="ECO:0000313" key="1">
    <source>
        <dbReference type="EMBL" id="EDR10769.1"/>
    </source>
</evidence>
<dbReference type="Proteomes" id="UP000001194">
    <property type="component" value="Unassembled WGS sequence"/>
</dbReference>
<name>B0D2K9_LACBS</name>
<dbReference type="EMBL" id="DS547096">
    <property type="protein sequence ID" value="EDR10769.1"/>
    <property type="molecule type" value="Genomic_DNA"/>
</dbReference>